<organism evidence="2">
    <name type="scientific">freshwater metagenome</name>
    <dbReference type="NCBI Taxonomy" id="449393"/>
    <lineage>
        <taxon>unclassified sequences</taxon>
        <taxon>metagenomes</taxon>
        <taxon>ecological metagenomes</taxon>
    </lineage>
</organism>
<keyword evidence="1" id="KW-0812">Transmembrane</keyword>
<evidence type="ECO:0000313" key="3">
    <source>
        <dbReference type="EMBL" id="CAB4763242.1"/>
    </source>
</evidence>
<proteinExistence type="predicted"/>
<protein>
    <submittedName>
        <fullName evidence="2">Unannotated protein</fullName>
    </submittedName>
</protein>
<dbReference type="EMBL" id="CAEZZL010000057">
    <property type="protein sequence ID" value="CAB4763242.1"/>
    <property type="molecule type" value="Genomic_DNA"/>
</dbReference>
<evidence type="ECO:0000256" key="1">
    <source>
        <dbReference type="SAM" id="Phobius"/>
    </source>
</evidence>
<reference evidence="2" key="1">
    <citation type="submission" date="2020-05" db="EMBL/GenBank/DDBJ databases">
        <authorList>
            <person name="Chiriac C."/>
            <person name="Salcher M."/>
            <person name="Ghai R."/>
            <person name="Kavagutti S V."/>
        </authorList>
    </citation>
    <scope>NUCLEOTIDE SEQUENCE</scope>
</reference>
<feature type="transmembrane region" description="Helical" evidence="1">
    <location>
        <begin position="50"/>
        <end position="71"/>
    </location>
</feature>
<dbReference type="EMBL" id="CAETWZ010000002">
    <property type="protein sequence ID" value="CAB4367268.1"/>
    <property type="molecule type" value="Genomic_DNA"/>
</dbReference>
<keyword evidence="1" id="KW-1133">Transmembrane helix</keyword>
<feature type="transmembrane region" description="Helical" evidence="1">
    <location>
        <begin position="180"/>
        <end position="200"/>
    </location>
</feature>
<dbReference type="EMBL" id="CAFBQH010000001">
    <property type="protein sequence ID" value="CAB5043896.1"/>
    <property type="molecule type" value="Genomic_DNA"/>
</dbReference>
<name>A0A6J6AFI4_9ZZZZ</name>
<accession>A0A6J6AFI4</accession>
<sequence>MVLRVILREVFNIGEVATFAEIGSVITGVTLILGFMLGGVLADYKESEKLPAVVAVALTSFYTTCSSGLALKEIDARSFRQRISEVGIAINSWCIGRISDEELWKRHSDLALLIVDVEKSGVATHYLSRLMVLNGELTGVLNRIAVIRNTSFVQSGYVLMSFLVLVLQVSLAVVSFPSTIMSWIAPSVLSLAYAYLLLLVKDLDNPFGHGTNDGQGSGADVDISPIASAVQNMIQ</sequence>
<evidence type="ECO:0000313" key="2">
    <source>
        <dbReference type="EMBL" id="CAB4367268.1"/>
    </source>
</evidence>
<feature type="transmembrane region" description="Helical" evidence="1">
    <location>
        <begin position="12"/>
        <end position="38"/>
    </location>
</feature>
<dbReference type="AlphaFoldDB" id="A0A6J6AFI4"/>
<evidence type="ECO:0000313" key="4">
    <source>
        <dbReference type="EMBL" id="CAB5043896.1"/>
    </source>
</evidence>
<keyword evidence="1" id="KW-0472">Membrane</keyword>
<feature type="transmembrane region" description="Helical" evidence="1">
    <location>
        <begin position="157"/>
        <end position="174"/>
    </location>
</feature>
<gene>
    <name evidence="3" type="ORF">UFOPK2870_00811</name>
    <name evidence="2" type="ORF">UFOPK4179_00049</name>
    <name evidence="4" type="ORF">UFOPK4293_00043</name>
</gene>